<dbReference type="InterPro" id="IPR001227">
    <property type="entry name" value="Ac_transferase_dom_sf"/>
</dbReference>
<dbReference type="InterPro" id="IPR009081">
    <property type="entry name" value="PP-bd_ACP"/>
</dbReference>
<reference evidence="6" key="1">
    <citation type="submission" date="2021-04" db="EMBL/GenBank/DDBJ databases">
        <title>Genome sequence of Woronichinia naegeliana from Washington state freshwater lake bloom.</title>
        <authorList>
            <person name="Dreher T.W."/>
        </authorList>
    </citation>
    <scope>NUCLEOTIDE SEQUENCE</scope>
    <source>
        <strain evidence="6">WA131</strain>
    </source>
</reference>
<evidence type="ECO:0000256" key="2">
    <source>
        <dbReference type="ARBA" id="ARBA00022553"/>
    </source>
</evidence>
<dbReference type="InterPro" id="IPR020841">
    <property type="entry name" value="PKS_Beta-ketoAc_synthase_dom"/>
</dbReference>
<feature type="domain" description="Ketosynthase family 3 (KS3)" evidence="5">
    <location>
        <begin position="25"/>
        <end position="453"/>
    </location>
</feature>
<dbReference type="Proteomes" id="UP001065613">
    <property type="component" value="Chromosome"/>
</dbReference>
<gene>
    <name evidence="6" type="ORF">KA717_03505</name>
</gene>
<dbReference type="SUPFAM" id="SSF47336">
    <property type="entry name" value="ACP-like"/>
    <property type="match status" value="1"/>
</dbReference>
<dbReference type="PROSITE" id="PS00606">
    <property type="entry name" value="KS3_1"/>
    <property type="match status" value="1"/>
</dbReference>
<evidence type="ECO:0000256" key="1">
    <source>
        <dbReference type="ARBA" id="ARBA00022450"/>
    </source>
</evidence>
<accession>A0A977KZR8</accession>
<feature type="domain" description="Carrier" evidence="4">
    <location>
        <begin position="891"/>
        <end position="969"/>
    </location>
</feature>
<dbReference type="InterPro" id="IPR036291">
    <property type="entry name" value="NAD(P)-bd_dom_sf"/>
</dbReference>
<dbReference type="Gene3D" id="3.40.366.10">
    <property type="entry name" value="Malonyl-Coenzyme A Acyl Carrier Protein, domain 2"/>
    <property type="match status" value="1"/>
</dbReference>
<evidence type="ECO:0000313" key="6">
    <source>
        <dbReference type="EMBL" id="UXE61986.1"/>
    </source>
</evidence>
<keyword evidence="2" id="KW-0597">Phosphoprotein</keyword>
<dbReference type="InterPro" id="IPR018201">
    <property type="entry name" value="Ketoacyl_synth_AS"/>
</dbReference>
<dbReference type="SMART" id="SM00827">
    <property type="entry name" value="PKS_AT"/>
    <property type="match status" value="1"/>
</dbReference>
<evidence type="ECO:0000259" key="5">
    <source>
        <dbReference type="PROSITE" id="PS52004"/>
    </source>
</evidence>
<dbReference type="InterPro" id="IPR014030">
    <property type="entry name" value="Ketoacyl_synth_N"/>
</dbReference>
<dbReference type="InterPro" id="IPR050091">
    <property type="entry name" value="PKS_NRPS_Biosynth_Enz"/>
</dbReference>
<dbReference type="CDD" id="cd00833">
    <property type="entry name" value="PKS"/>
    <property type="match status" value="1"/>
</dbReference>
<dbReference type="Pfam" id="PF22621">
    <property type="entry name" value="CurL-like_PKS_C"/>
    <property type="match status" value="1"/>
</dbReference>
<dbReference type="GO" id="GO:0004312">
    <property type="term" value="F:fatty acid synthase activity"/>
    <property type="evidence" value="ECO:0007669"/>
    <property type="project" value="TreeGrafter"/>
</dbReference>
<evidence type="ECO:0000259" key="4">
    <source>
        <dbReference type="PROSITE" id="PS50075"/>
    </source>
</evidence>
<dbReference type="PANTHER" id="PTHR43775:SF37">
    <property type="entry name" value="SI:DKEY-61P9.11"/>
    <property type="match status" value="1"/>
</dbReference>
<dbReference type="EMBL" id="CP073041">
    <property type="protein sequence ID" value="UXE61986.1"/>
    <property type="molecule type" value="Genomic_DNA"/>
</dbReference>
<dbReference type="FunFam" id="3.40.47.10:FF:000019">
    <property type="entry name" value="Polyketide synthase type I"/>
    <property type="match status" value="1"/>
</dbReference>
<dbReference type="Gene3D" id="3.40.50.720">
    <property type="entry name" value="NAD(P)-binding Rossmann-like Domain"/>
    <property type="match status" value="1"/>
</dbReference>
<dbReference type="Pfam" id="PF00550">
    <property type="entry name" value="PP-binding"/>
    <property type="match status" value="1"/>
</dbReference>
<dbReference type="GO" id="GO:0004315">
    <property type="term" value="F:3-oxoacyl-[acyl-carrier-protein] synthase activity"/>
    <property type="evidence" value="ECO:0007669"/>
    <property type="project" value="InterPro"/>
</dbReference>
<dbReference type="KEGG" id="wna:KA717_03505"/>
<dbReference type="Gene3D" id="1.10.1200.10">
    <property type="entry name" value="ACP-like"/>
    <property type="match status" value="1"/>
</dbReference>
<dbReference type="Gene3D" id="3.30.70.3290">
    <property type="match status" value="2"/>
</dbReference>
<organism evidence="6">
    <name type="scientific">Woronichinia naegeliana WA131</name>
    <dbReference type="NCBI Taxonomy" id="2824559"/>
    <lineage>
        <taxon>Bacteria</taxon>
        <taxon>Bacillati</taxon>
        <taxon>Cyanobacteriota</taxon>
        <taxon>Cyanophyceae</taxon>
        <taxon>Synechococcales</taxon>
        <taxon>Coelosphaeriaceae</taxon>
        <taxon>Woronichinia</taxon>
    </lineage>
</organism>
<dbReference type="InterPro" id="IPR014043">
    <property type="entry name" value="Acyl_transferase_dom"/>
</dbReference>
<evidence type="ECO:0000256" key="3">
    <source>
        <dbReference type="ARBA" id="ARBA00022679"/>
    </source>
</evidence>
<dbReference type="NCBIfam" id="TIGR01746">
    <property type="entry name" value="Thioester-redct"/>
    <property type="match status" value="1"/>
</dbReference>
<dbReference type="PANTHER" id="PTHR43775">
    <property type="entry name" value="FATTY ACID SYNTHASE"/>
    <property type="match status" value="1"/>
</dbReference>
<dbReference type="Pfam" id="PF02801">
    <property type="entry name" value="Ketoacyl-synt_C"/>
    <property type="match status" value="1"/>
</dbReference>
<dbReference type="InterPro" id="IPR036736">
    <property type="entry name" value="ACP-like_sf"/>
</dbReference>
<protein>
    <submittedName>
        <fullName evidence="6">Thioester reductase domain-containing protein</fullName>
    </submittedName>
</protein>
<dbReference type="PROSITE" id="PS52004">
    <property type="entry name" value="KS3_2"/>
    <property type="match status" value="1"/>
</dbReference>
<name>A0A977KZR8_9CYAN</name>
<dbReference type="SUPFAM" id="SSF53901">
    <property type="entry name" value="Thiolase-like"/>
    <property type="match status" value="1"/>
</dbReference>
<proteinExistence type="predicted"/>
<dbReference type="Pfam" id="PF00109">
    <property type="entry name" value="ketoacyl-synt"/>
    <property type="match status" value="1"/>
</dbReference>
<keyword evidence="3" id="KW-0808">Transferase</keyword>
<dbReference type="InterPro" id="IPR014031">
    <property type="entry name" value="Ketoacyl_synth_C"/>
</dbReference>
<dbReference type="PROSITE" id="PS50075">
    <property type="entry name" value="CARRIER"/>
    <property type="match status" value="1"/>
</dbReference>
<keyword evidence="1" id="KW-0596">Phosphopantetheine</keyword>
<dbReference type="InterPro" id="IPR016039">
    <property type="entry name" value="Thiolase-like"/>
</dbReference>
<dbReference type="CDD" id="cd05235">
    <property type="entry name" value="SDR_e1"/>
    <property type="match status" value="1"/>
</dbReference>
<dbReference type="InterPro" id="IPR016035">
    <property type="entry name" value="Acyl_Trfase/lysoPLipase"/>
</dbReference>
<dbReference type="SUPFAM" id="SSF51735">
    <property type="entry name" value="NAD(P)-binding Rossmann-fold domains"/>
    <property type="match status" value="1"/>
</dbReference>
<dbReference type="SUPFAM" id="SSF52151">
    <property type="entry name" value="FabD/lysophospholipase-like"/>
    <property type="match status" value="1"/>
</dbReference>
<dbReference type="InterPro" id="IPR013120">
    <property type="entry name" value="FAR_NAD-bd"/>
</dbReference>
<dbReference type="Pfam" id="PF07993">
    <property type="entry name" value="NAD_binding_4"/>
    <property type="match status" value="1"/>
</dbReference>
<dbReference type="GO" id="GO:0006633">
    <property type="term" value="P:fatty acid biosynthetic process"/>
    <property type="evidence" value="ECO:0007669"/>
    <property type="project" value="InterPro"/>
</dbReference>
<sequence length="1389" mass="154008">MANLSATKLAFLSQKIEGQINLLKAEPIAVISVACRFPGGSNSPEAYWQMLEQGREGIKEVPKERWDIDKYYDPEPLKSGKMQGREAAFLDSVDQFDPQFFGITPREILNLDPQQRLLLEVAWEALERGNQAPEKLTNTATGVFIGISSFDYSMKIVDEPIDPKYYDAYLVSGNALSMAAGRLSFLLGLTGPAFAVDTACSSSLLSVHLACQSLRYRECHLALAGGVNILLSPINSVCFSQSGMMSKDSRCYSFEARANGYVRGEGCGIVVLKRLGDALRDRDNILGVIRGSAVNQNGQRGAVFIPNRFAQQSVIREALQNAGITPDQVSYLEANALGLPLSDPIEMAAIAEVFAEKKASQKPLFVSSIKTNIGNLEAAGGISALIKVILALQHRKIPSHLNFKNPSPLIEWSKVPFVKIPTQTVDWQVEQERIAGISSFGLSGTNVHLILEEAPYQEKPFQSITRPYHLLALSAKTQPALRELVKKYQSYFAQAESSSNLGDICYSTNIGRNHFPCRLAVVGNSISDIQRQLDKFLVEQHNINLNQDSLNIRPPKLVFCFQELDKECLILAQQLYETSPSFQEYLQGCDLLFISLLGKSILAPFLETKISPQLLTSAIAKPLIFSLLYGLAKLWLGWGIMPSAMLGDGVGEYVAACLSGLMTLEDSGRLLLAQNDDQRVEILKRIKFSNPTIQFIPTRGHQGLSAATGEYWSVLASALVSATYHSLNLEKYDYLIQVSTQFEIKNPANLTSFTLANSDNNHGPVWLVMLNNLAQLYTKGIKIDWVSYDQDYTYQKLVLPTYPFQRQRYWRQGKPPQASTPLASSSPILDLIQQADSQQLQQILATTGTFSAEQIALLPQLLETLIDLHQSQTARTFPSEILKAFGKTPDSDRLTFLMTYLQTQIQPMVDLSLPALDPQQSLLDLGLNSMKATEIILSIYEDLQLNLSIESLFDQPTIASLANLILTNLNTKIPPQVEKINLQAEVVLETTIVPEFLDRETVFPLAQEPRTILLTGATGFLGAFLLSELLQQTPAKIYCLVRGKDEEEARLRLQNNLKTYKLWRNTYDSQIIPILGNLAEPLMGLSSEKFNQLASEVDVIYHNGAQLSYVHSYAQLKATNVIGTKTVLGFAVSKKIKPVHFVSSVAVFEASAYAGKVLTEGDPILESEGIYLGYSQSKWVSERLVWLAGQRGLPITIYRPGLISGDSQTGISNTDDFFIRMIQGCLQLGFVPDLPLPLNFSPVDYVAKAIAYLSRQNISEGKVFHLQNPDPLPWSEYQNFTRTEGIPLETVSYPAWVEKLKAPQQKQNPLYPLLPFLMQTNSGGLTYLERAASAQAPQIDCQATVQALAHSGIVCPAFEDLFKSYLAYFIRSGLLISDLPIIRRLSQQS</sequence>
<dbReference type="InterPro" id="IPR010080">
    <property type="entry name" value="Thioester_reductase-like_dom"/>
</dbReference>
<dbReference type="SMART" id="SM00825">
    <property type="entry name" value="PKS_KS"/>
    <property type="match status" value="1"/>
</dbReference>
<dbReference type="Gene3D" id="3.40.47.10">
    <property type="match status" value="1"/>
</dbReference>